<dbReference type="InterPro" id="IPR005829">
    <property type="entry name" value="Sugar_transporter_CS"/>
</dbReference>
<dbReference type="GO" id="GO:0005886">
    <property type="term" value="C:plasma membrane"/>
    <property type="evidence" value="ECO:0007669"/>
    <property type="project" value="TreeGrafter"/>
</dbReference>
<dbReference type="AlphaFoldDB" id="A0A6A6Z7L6"/>
<name>A0A6A6Z7L6_9PEZI</name>
<gene>
    <name evidence="9 11" type="ORF">BDZ99DRAFT_141167</name>
</gene>
<feature type="transmembrane region" description="Helical" evidence="7">
    <location>
        <begin position="192"/>
        <end position="212"/>
    </location>
</feature>
<evidence type="ECO:0000259" key="8">
    <source>
        <dbReference type="PROSITE" id="PS50850"/>
    </source>
</evidence>
<evidence type="ECO:0000256" key="3">
    <source>
        <dbReference type="ARBA" id="ARBA00022692"/>
    </source>
</evidence>
<evidence type="ECO:0000256" key="1">
    <source>
        <dbReference type="ARBA" id="ARBA00004141"/>
    </source>
</evidence>
<evidence type="ECO:0000256" key="7">
    <source>
        <dbReference type="SAM" id="Phobius"/>
    </source>
</evidence>
<feature type="transmembrane region" description="Helical" evidence="7">
    <location>
        <begin position="12"/>
        <end position="31"/>
    </location>
</feature>
<dbReference type="GO" id="GO:0140115">
    <property type="term" value="P:export across plasma membrane"/>
    <property type="evidence" value="ECO:0007669"/>
    <property type="project" value="UniProtKB-ARBA"/>
</dbReference>
<evidence type="ECO:0000256" key="6">
    <source>
        <dbReference type="SAM" id="MobiDB-lite"/>
    </source>
</evidence>
<dbReference type="GO" id="GO:0042908">
    <property type="term" value="P:xenobiotic transport"/>
    <property type="evidence" value="ECO:0007669"/>
    <property type="project" value="UniProtKB-ARBA"/>
</dbReference>
<dbReference type="PANTHER" id="PTHR23502:SF51">
    <property type="entry name" value="QUINIDINE RESISTANCE PROTEIN 1-RELATED"/>
    <property type="match status" value="1"/>
</dbReference>
<reference evidence="11" key="2">
    <citation type="submission" date="2020-04" db="EMBL/GenBank/DDBJ databases">
        <authorList>
            <consortium name="NCBI Genome Project"/>
        </authorList>
    </citation>
    <scope>NUCLEOTIDE SEQUENCE</scope>
    <source>
        <strain evidence="11">CBS 304.34</strain>
    </source>
</reference>
<dbReference type="Gene3D" id="1.20.1250.20">
    <property type="entry name" value="MFS general substrate transporter like domains"/>
    <property type="match status" value="1"/>
</dbReference>
<dbReference type="Gene3D" id="1.20.1720.10">
    <property type="entry name" value="Multidrug resistance protein D"/>
    <property type="match status" value="1"/>
</dbReference>
<dbReference type="InterPro" id="IPR036259">
    <property type="entry name" value="MFS_trans_sf"/>
</dbReference>
<feature type="transmembrane region" description="Helical" evidence="7">
    <location>
        <begin position="284"/>
        <end position="303"/>
    </location>
</feature>
<feature type="transmembrane region" description="Helical" evidence="7">
    <location>
        <begin position="227"/>
        <end position="249"/>
    </location>
</feature>
<dbReference type="PROSITE" id="PS00216">
    <property type="entry name" value="SUGAR_TRANSPORT_1"/>
    <property type="match status" value="1"/>
</dbReference>
<evidence type="ECO:0000256" key="5">
    <source>
        <dbReference type="ARBA" id="ARBA00023136"/>
    </source>
</evidence>
<keyword evidence="2" id="KW-0813">Transport</keyword>
<feature type="transmembrane region" description="Helical" evidence="7">
    <location>
        <begin position="351"/>
        <end position="369"/>
    </location>
</feature>
<proteinExistence type="predicted"/>
<dbReference type="GO" id="GO:0022857">
    <property type="term" value="F:transmembrane transporter activity"/>
    <property type="evidence" value="ECO:0007669"/>
    <property type="project" value="InterPro"/>
</dbReference>
<feature type="transmembrane region" description="Helical" evidence="7">
    <location>
        <begin position="375"/>
        <end position="398"/>
    </location>
</feature>
<feature type="transmembrane region" description="Helical" evidence="7">
    <location>
        <begin position="37"/>
        <end position="60"/>
    </location>
</feature>
<dbReference type="InterPro" id="IPR011701">
    <property type="entry name" value="MFS"/>
</dbReference>
<dbReference type="InterPro" id="IPR020846">
    <property type="entry name" value="MFS_dom"/>
</dbReference>
<reference evidence="11" key="3">
    <citation type="submission" date="2025-04" db="UniProtKB">
        <authorList>
            <consortium name="RefSeq"/>
        </authorList>
    </citation>
    <scope>IDENTIFICATION</scope>
    <source>
        <strain evidence="11">CBS 304.34</strain>
    </source>
</reference>
<dbReference type="PANTHER" id="PTHR23502">
    <property type="entry name" value="MAJOR FACILITATOR SUPERFAMILY"/>
    <property type="match status" value="1"/>
</dbReference>
<feature type="transmembrane region" description="Helical" evidence="7">
    <location>
        <begin position="309"/>
        <end position="330"/>
    </location>
</feature>
<dbReference type="PROSITE" id="PS50850">
    <property type="entry name" value="MFS"/>
    <property type="match status" value="1"/>
</dbReference>
<protein>
    <submittedName>
        <fullName evidence="9 11">MFS general substrate transporter</fullName>
    </submittedName>
</protein>
<dbReference type="OrthoDB" id="2441642at2759"/>
<dbReference type="SUPFAM" id="SSF103473">
    <property type="entry name" value="MFS general substrate transporter"/>
    <property type="match status" value="1"/>
</dbReference>
<dbReference type="Proteomes" id="UP000504636">
    <property type="component" value="Unplaced"/>
</dbReference>
<evidence type="ECO:0000256" key="2">
    <source>
        <dbReference type="ARBA" id="ARBA00022448"/>
    </source>
</evidence>
<keyword evidence="5 7" id="KW-0472">Membrane</keyword>
<organism evidence="9">
    <name type="scientific">Mytilinidion resinicola</name>
    <dbReference type="NCBI Taxonomy" id="574789"/>
    <lineage>
        <taxon>Eukaryota</taxon>
        <taxon>Fungi</taxon>
        <taxon>Dikarya</taxon>
        <taxon>Ascomycota</taxon>
        <taxon>Pezizomycotina</taxon>
        <taxon>Dothideomycetes</taxon>
        <taxon>Pleosporomycetidae</taxon>
        <taxon>Mytilinidiales</taxon>
        <taxon>Mytilinidiaceae</taxon>
        <taxon>Mytilinidion</taxon>
    </lineage>
</organism>
<feature type="transmembrane region" description="Helical" evidence="7">
    <location>
        <begin position="103"/>
        <end position="122"/>
    </location>
</feature>
<reference evidence="9 11" key="1">
    <citation type="journal article" date="2020" name="Stud. Mycol.">
        <title>101 Dothideomycetes genomes: a test case for predicting lifestyles and emergence of pathogens.</title>
        <authorList>
            <person name="Haridas S."/>
            <person name="Albert R."/>
            <person name="Binder M."/>
            <person name="Bloem J."/>
            <person name="Labutti K."/>
            <person name="Salamov A."/>
            <person name="Andreopoulos B."/>
            <person name="Baker S."/>
            <person name="Barry K."/>
            <person name="Bills G."/>
            <person name="Bluhm B."/>
            <person name="Cannon C."/>
            <person name="Castanera R."/>
            <person name="Culley D."/>
            <person name="Daum C."/>
            <person name="Ezra D."/>
            <person name="Gonzalez J."/>
            <person name="Henrissat B."/>
            <person name="Kuo A."/>
            <person name="Liang C."/>
            <person name="Lipzen A."/>
            <person name="Lutzoni F."/>
            <person name="Magnuson J."/>
            <person name="Mondo S."/>
            <person name="Nolan M."/>
            <person name="Ohm R."/>
            <person name="Pangilinan J."/>
            <person name="Park H.-J."/>
            <person name="Ramirez L."/>
            <person name="Alfaro M."/>
            <person name="Sun H."/>
            <person name="Tritt A."/>
            <person name="Yoshinaga Y."/>
            <person name="Zwiers L.-H."/>
            <person name="Turgeon B."/>
            <person name="Goodwin S."/>
            <person name="Spatafora J."/>
            <person name="Crous P."/>
            <person name="Grigoriev I."/>
        </authorList>
    </citation>
    <scope>NUCLEOTIDE SEQUENCE</scope>
    <source>
        <strain evidence="9 11">CBS 304.34</strain>
    </source>
</reference>
<dbReference type="Pfam" id="PF07690">
    <property type="entry name" value="MFS_1"/>
    <property type="match status" value="1"/>
</dbReference>
<keyword evidence="4 7" id="KW-1133">Transmembrane helix</keyword>
<comment type="subcellular location">
    <subcellularLocation>
        <location evidence="1">Membrane</location>
        <topology evidence="1">Multi-pass membrane protein</topology>
    </subcellularLocation>
</comment>
<keyword evidence="3 7" id="KW-0812">Transmembrane</keyword>
<sequence>MIAGFSDGAGRRPAYMACFSIYIVANIGLALQHNYVALMILRALQSAGSSGTVALAIGCVGDVVTSSERGMYVAWSSLPNVLGPSLAPILGGVLSQYLGWRSIFWFLTIFAAVYAIPLLLFFPETCRKVVGDGSVPPPKINQSITGHLREKSRQRTNTPIDPVQLAYVRENYRLSVPNPLGTLRILADRESALILFTVGFGLMNFYAINVGIPSQYSRLYHFSDLELGFVFLPMSVGTLVSAFSTGKLVDWNYRRHARALNFPVTRNRQQDLSGFPIETARLQIALPLQVLGGFVVIAYGWALEAEANLAVPLVLVFFLGWTLNATNQCMSILMVDTWPGQPATATAANNLVRCSLGAAASAIVIPMLGKIGNGWTYTFFALVFLAYTPANLVLMRYGPRWRRARKEREDKAKAEKKRVKDERSGGGVAEAEVKTEGAGMAGDEDRIEENHAVEALEEQAGGAGGKEIATDVITTEKS</sequence>
<evidence type="ECO:0000313" key="11">
    <source>
        <dbReference type="RefSeq" id="XP_033583637.1"/>
    </source>
</evidence>
<keyword evidence="10" id="KW-1185">Reference proteome</keyword>
<dbReference type="EMBL" id="MU003693">
    <property type="protein sequence ID" value="KAF2816673.1"/>
    <property type="molecule type" value="Genomic_DNA"/>
</dbReference>
<dbReference type="GeneID" id="54453582"/>
<feature type="domain" description="Major facilitator superfamily (MFS) profile" evidence="8">
    <location>
        <begin position="1"/>
        <end position="402"/>
    </location>
</feature>
<feature type="compositionally biased region" description="Basic and acidic residues" evidence="6">
    <location>
        <begin position="406"/>
        <end position="424"/>
    </location>
</feature>
<feature type="transmembrane region" description="Helical" evidence="7">
    <location>
        <begin position="72"/>
        <end position="91"/>
    </location>
</feature>
<dbReference type="RefSeq" id="XP_033583637.1">
    <property type="nucleotide sequence ID" value="XM_033712689.1"/>
</dbReference>
<evidence type="ECO:0000313" key="10">
    <source>
        <dbReference type="Proteomes" id="UP000504636"/>
    </source>
</evidence>
<accession>A0A6A6Z7L6</accession>
<evidence type="ECO:0000256" key="4">
    <source>
        <dbReference type="ARBA" id="ARBA00022989"/>
    </source>
</evidence>
<feature type="region of interest" description="Disordered" evidence="6">
    <location>
        <begin position="405"/>
        <end position="478"/>
    </location>
</feature>
<evidence type="ECO:0000313" key="9">
    <source>
        <dbReference type="EMBL" id="KAF2816673.1"/>
    </source>
</evidence>